<dbReference type="Proteomes" id="UP000519439">
    <property type="component" value="Unassembled WGS sequence"/>
</dbReference>
<evidence type="ECO:0000313" key="2">
    <source>
        <dbReference type="Proteomes" id="UP000519439"/>
    </source>
</evidence>
<keyword evidence="2" id="KW-1185">Reference proteome</keyword>
<reference evidence="1 2" key="1">
    <citation type="submission" date="2020-08" db="EMBL/GenBank/DDBJ databases">
        <title>Genomic Encyclopedia of Type Strains, Phase IV (KMG-IV): sequencing the most valuable type-strain genomes for metagenomic binning, comparative biology and taxonomic classification.</title>
        <authorList>
            <person name="Goeker M."/>
        </authorList>
    </citation>
    <scope>NUCLEOTIDE SEQUENCE [LARGE SCALE GENOMIC DNA]</scope>
    <source>
        <strain evidence="1 2">DSM 15743</strain>
    </source>
</reference>
<dbReference type="EMBL" id="JACIDC010000006">
    <property type="protein sequence ID" value="MBB4040345.1"/>
    <property type="molecule type" value="Genomic_DNA"/>
</dbReference>
<accession>A0A7W6IGC5</accession>
<protein>
    <submittedName>
        <fullName evidence="1">Uncharacterized protein</fullName>
    </submittedName>
</protein>
<sequence length="63" mass="6465">MESESNDNPGRITSVVGGSVATLTAHGEQGLQISLPGNRSLAPGRAKIMIGMELVMIASNTAQ</sequence>
<gene>
    <name evidence="1" type="ORF">GGR34_001998</name>
</gene>
<organism evidence="1 2">
    <name type="scientific">Microvirga flocculans</name>
    <dbReference type="NCBI Taxonomy" id="217168"/>
    <lineage>
        <taxon>Bacteria</taxon>
        <taxon>Pseudomonadati</taxon>
        <taxon>Pseudomonadota</taxon>
        <taxon>Alphaproteobacteria</taxon>
        <taxon>Hyphomicrobiales</taxon>
        <taxon>Methylobacteriaceae</taxon>
        <taxon>Microvirga</taxon>
    </lineage>
</organism>
<evidence type="ECO:0000313" key="1">
    <source>
        <dbReference type="EMBL" id="MBB4040345.1"/>
    </source>
</evidence>
<dbReference type="RefSeq" id="WP_035459116.1">
    <property type="nucleotide sequence ID" value="NZ_JACIDC010000006.1"/>
</dbReference>
<dbReference type="AlphaFoldDB" id="A0A7W6IGC5"/>
<proteinExistence type="predicted"/>
<comment type="caution">
    <text evidence="1">The sequence shown here is derived from an EMBL/GenBank/DDBJ whole genome shotgun (WGS) entry which is preliminary data.</text>
</comment>
<name>A0A7W6IGC5_9HYPH</name>